<dbReference type="GO" id="GO:0006820">
    <property type="term" value="P:monoatomic anion transport"/>
    <property type="evidence" value="ECO:0007669"/>
    <property type="project" value="TreeGrafter"/>
</dbReference>
<keyword evidence="2" id="KW-1003">Cell membrane</keyword>
<dbReference type="PROSITE" id="PS50850">
    <property type="entry name" value="MFS"/>
    <property type="match status" value="1"/>
</dbReference>
<proteinExistence type="predicted"/>
<dbReference type="PANTHER" id="PTHR11662">
    <property type="entry name" value="SOLUTE CARRIER FAMILY 17"/>
    <property type="match status" value="1"/>
</dbReference>
<feature type="compositionally biased region" description="Basic and acidic residues" evidence="7">
    <location>
        <begin position="73"/>
        <end position="89"/>
    </location>
</feature>
<dbReference type="InterPro" id="IPR020846">
    <property type="entry name" value="MFS_dom"/>
</dbReference>
<dbReference type="InterPro" id="IPR011701">
    <property type="entry name" value="MFS"/>
</dbReference>
<dbReference type="EMBL" id="CACRXK020003723">
    <property type="protein sequence ID" value="CAB3999987.1"/>
    <property type="molecule type" value="Genomic_DNA"/>
</dbReference>
<dbReference type="InterPro" id="IPR036259">
    <property type="entry name" value="MFS_trans_sf"/>
</dbReference>
<comment type="caution">
    <text evidence="9">The sequence shown here is derived from an EMBL/GenBank/DDBJ whole genome shotgun (WGS) entry which is preliminary data.</text>
</comment>
<evidence type="ECO:0000256" key="6">
    <source>
        <dbReference type="ARBA" id="ARBA00023180"/>
    </source>
</evidence>
<dbReference type="GO" id="GO:0022857">
    <property type="term" value="F:transmembrane transporter activity"/>
    <property type="evidence" value="ECO:0007669"/>
    <property type="project" value="InterPro"/>
</dbReference>
<evidence type="ECO:0000256" key="2">
    <source>
        <dbReference type="ARBA" id="ARBA00022475"/>
    </source>
</evidence>
<comment type="subcellular location">
    <subcellularLocation>
        <location evidence="1">Cell membrane</location>
        <topology evidence="1">Multi-pass membrane protein</topology>
    </subcellularLocation>
</comment>
<evidence type="ECO:0000256" key="3">
    <source>
        <dbReference type="ARBA" id="ARBA00022692"/>
    </source>
</evidence>
<dbReference type="OrthoDB" id="6019972at2759"/>
<evidence type="ECO:0000313" key="10">
    <source>
        <dbReference type="Proteomes" id="UP001152795"/>
    </source>
</evidence>
<keyword evidence="6" id="KW-0325">Glycoprotein</keyword>
<keyword evidence="4 8" id="KW-1133">Transmembrane helix</keyword>
<evidence type="ECO:0000256" key="8">
    <source>
        <dbReference type="SAM" id="Phobius"/>
    </source>
</evidence>
<keyword evidence="3 8" id="KW-0812">Transmembrane</keyword>
<name>A0A7D9E6Q1_PARCT</name>
<accession>A0A7D9E6Q1</accession>
<dbReference type="Proteomes" id="UP001152795">
    <property type="component" value="Unassembled WGS sequence"/>
</dbReference>
<feature type="transmembrane region" description="Helical" evidence="8">
    <location>
        <begin position="129"/>
        <end position="148"/>
    </location>
</feature>
<dbReference type="GO" id="GO:0005886">
    <property type="term" value="C:plasma membrane"/>
    <property type="evidence" value="ECO:0007669"/>
    <property type="project" value="UniProtKB-SubCell"/>
</dbReference>
<feature type="region of interest" description="Disordered" evidence="7">
    <location>
        <begin position="70"/>
        <end position="91"/>
    </location>
</feature>
<organism evidence="9 10">
    <name type="scientific">Paramuricea clavata</name>
    <name type="common">Red gorgonian</name>
    <name type="synonym">Violescent sea-whip</name>
    <dbReference type="NCBI Taxonomy" id="317549"/>
    <lineage>
        <taxon>Eukaryota</taxon>
        <taxon>Metazoa</taxon>
        <taxon>Cnidaria</taxon>
        <taxon>Anthozoa</taxon>
        <taxon>Octocorallia</taxon>
        <taxon>Malacalcyonacea</taxon>
        <taxon>Plexauridae</taxon>
        <taxon>Paramuricea</taxon>
    </lineage>
</organism>
<dbReference type="AlphaFoldDB" id="A0A7D9E6Q1"/>
<dbReference type="PANTHER" id="PTHR11662:SF399">
    <property type="entry name" value="FI19708P1-RELATED"/>
    <property type="match status" value="1"/>
</dbReference>
<dbReference type="Gene3D" id="1.20.1250.20">
    <property type="entry name" value="MFS general substrate transporter like domains"/>
    <property type="match status" value="1"/>
</dbReference>
<evidence type="ECO:0000256" key="4">
    <source>
        <dbReference type="ARBA" id="ARBA00022989"/>
    </source>
</evidence>
<evidence type="ECO:0000256" key="7">
    <source>
        <dbReference type="SAM" id="MobiDB-lite"/>
    </source>
</evidence>
<dbReference type="InterPro" id="IPR050382">
    <property type="entry name" value="MFS_Na/Anion_cotransporter"/>
</dbReference>
<reference evidence="9" key="1">
    <citation type="submission" date="2020-04" db="EMBL/GenBank/DDBJ databases">
        <authorList>
            <person name="Alioto T."/>
            <person name="Alioto T."/>
            <person name="Gomez Garrido J."/>
        </authorList>
    </citation>
    <scope>NUCLEOTIDE SEQUENCE</scope>
    <source>
        <strain evidence="9">A484AB</strain>
    </source>
</reference>
<feature type="transmembrane region" description="Helical" evidence="8">
    <location>
        <begin position="101"/>
        <end position="122"/>
    </location>
</feature>
<evidence type="ECO:0000256" key="5">
    <source>
        <dbReference type="ARBA" id="ARBA00023136"/>
    </source>
</evidence>
<dbReference type="SUPFAM" id="SSF103473">
    <property type="entry name" value="MFS general substrate transporter"/>
    <property type="match status" value="1"/>
</dbReference>
<protein>
    <submittedName>
        <fullName evidence="9">Sialin-like</fullName>
    </submittedName>
</protein>
<keyword evidence="5 8" id="KW-0472">Membrane</keyword>
<gene>
    <name evidence="9" type="ORF">PACLA_8A043753</name>
</gene>
<evidence type="ECO:0000313" key="9">
    <source>
        <dbReference type="EMBL" id="CAB3999987.1"/>
    </source>
</evidence>
<dbReference type="FunFam" id="1.20.1250.20:FF:000067">
    <property type="entry name" value="sialin isoform X2"/>
    <property type="match status" value="1"/>
</dbReference>
<keyword evidence="10" id="KW-1185">Reference proteome</keyword>
<sequence>MDVMNDDNASSKHSSDLLPSNISREANRFGKRHILVLLGLLGFINVYALRVNLSVALVAMVNSTYTNQNSEVSSHECTPDSSTSEKSEDGTFEWDQDTQGIILGSFFYGYIFTQLPGGWIASKYGAKRVIGFGIFWTTALTLLTPLAARFSLYALVALRILEGLGEGVTFPAMHAMWSYWAPPLERTKLVPATYSGSQIGTIIAYPLSGWLCANGFAGGWPSVFYVFGKFVPLNYK</sequence>
<evidence type="ECO:0000256" key="1">
    <source>
        <dbReference type="ARBA" id="ARBA00004651"/>
    </source>
</evidence>
<dbReference type="Pfam" id="PF07690">
    <property type="entry name" value="MFS_1"/>
    <property type="match status" value="1"/>
</dbReference>
<feature type="transmembrane region" description="Helical" evidence="8">
    <location>
        <begin position="34"/>
        <end position="61"/>
    </location>
</feature>